<dbReference type="EMBL" id="JACXAI010000014">
    <property type="protein sequence ID" value="MBD1380961.1"/>
    <property type="molecule type" value="Genomic_DNA"/>
</dbReference>
<protein>
    <recommendedName>
        <fullName evidence="3">Lipoprotein</fullName>
    </recommendedName>
</protein>
<evidence type="ECO:0008006" key="3">
    <source>
        <dbReference type="Google" id="ProtNLM"/>
    </source>
</evidence>
<sequence>MKTLFYLFTILVLLAGCTNDKPRPEGHIKANSLHTPNGQLEAITTMQQEKKASQMHIKHHVKGRNVYIECFIPNFSLSKRGKDHGYLQLYVDGKIKDKIHTAAFFIKDLSRGDHQITIEMVSNHSKQNKIKQTIHVTI</sequence>
<evidence type="ECO:0000313" key="2">
    <source>
        <dbReference type="Proteomes" id="UP000626844"/>
    </source>
</evidence>
<dbReference type="RefSeq" id="WP_191158557.1">
    <property type="nucleotide sequence ID" value="NZ_JACXAI010000014.1"/>
</dbReference>
<dbReference type="Proteomes" id="UP000626844">
    <property type="component" value="Unassembled WGS sequence"/>
</dbReference>
<keyword evidence="2" id="KW-1185">Reference proteome</keyword>
<dbReference type="AlphaFoldDB" id="A0A926NNB1"/>
<reference evidence="1" key="1">
    <citation type="submission" date="2020-09" db="EMBL/GenBank/DDBJ databases">
        <title>A novel bacterium of genus Bacillus, isolated from South China Sea.</title>
        <authorList>
            <person name="Huang H."/>
            <person name="Mo K."/>
            <person name="Hu Y."/>
        </authorList>
    </citation>
    <scope>NUCLEOTIDE SEQUENCE</scope>
    <source>
        <strain evidence="1">IB182487</strain>
    </source>
</reference>
<gene>
    <name evidence="1" type="ORF">IC621_12025</name>
</gene>
<name>A0A926NNB1_9BACI</name>
<proteinExistence type="predicted"/>
<dbReference type="PROSITE" id="PS51257">
    <property type="entry name" value="PROKAR_LIPOPROTEIN"/>
    <property type="match status" value="1"/>
</dbReference>
<organism evidence="1 2">
    <name type="scientific">Metabacillus arenae</name>
    <dbReference type="NCBI Taxonomy" id="2771434"/>
    <lineage>
        <taxon>Bacteria</taxon>
        <taxon>Bacillati</taxon>
        <taxon>Bacillota</taxon>
        <taxon>Bacilli</taxon>
        <taxon>Bacillales</taxon>
        <taxon>Bacillaceae</taxon>
        <taxon>Metabacillus</taxon>
    </lineage>
</organism>
<evidence type="ECO:0000313" key="1">
    <source>
        <dbReference type="EMBL" id="MBD1380961.1"/>
    </source>
</evidence>
<comment type="caution">
    <text evidence="1">The sequence shown here is derived from an EMBL/GenBank/DDBJ whole genome shotgun (WGS) entry which is preliminary data.</text>
</comment>
<accession>A0A926NNB1</accession>